<dbReference type="EMBL" id="CAMXCT010000313">
    <property type="protein sequence ID" value="CAI3977003.1"/>
    <property type="molecule type" value="Genomic_DNA"/>
</dbReference>
<comment type="caution">
    <text evidence="2">The sequence shown here is derived from an EMBL/GenBank/DDBJ whole genome shotgun (WGS) entry which is preliminary data.</text>
</comment>
<name>A0A9P1BR70_9DINO</name>
<sequence length="512" mass="58358">MRASFLVLNVLNVLNVVAVRPSVESSWNPFASPCETVKCNGEHYWTGYDLTYSNCKLELEWENGKQGPGMYKSDGKVVKPSQINVLGFCPGNEDCDLPEGGGYVCRERCDIHRNPKVVKGKKTKPADAKGTMVYRTGKANDPRAWIPWIPWIPIVKYWDPAVSKSHSPLGWKGSTFVRLPGRQLLLSRAGPHGCCRVGRRSKESKVSSRDEEKKNFDEQLMELRKKATKLLTAIFVHSTWTLCCFFLALLRFRGEHCDGVQFLEGHVTHARSLEAKHSFRYGVRMALIDLDRPPPWWSAEPIRRLTAQEVREAAGTRGNVKLLTSPAAAQYHQNPIQIYFCEDNGEFHVGVCEVTNTPWNHHVFFVFRLEGDERPKPLHVSPLMDLKHRWSLKATSPAALQKGPMEVSVDVLPGLEGTSEAIFKAHLKLELSNFPHARAEHAGSLRMLWDFGFQPQRTALRIYWNALKLLRKGVAFRSHPSPQYKEEVLEATQRSGATKPWWRDNQRFPWNR</sequence>
<keyword evidence="4" id="KW-1185">Reference proteome</keyword>
<dbReference type="EMBL" id="CAMXCT030000313">
    <property type="protein sequence ID" value="CAL4764315.1"/>
    <property type="molecule type" value="Genomic_DNA"/>
</dbReference>
<dbReference type="PANTHER" id="PTHR33973:SF4">
    <property type="entry name" value="OS07G0153300 PROTEIN"/>
    <property type="match status" value="1"/>
</dbReference>
<protein>
    <submittedName>
        <fullName evidence="3">Plasmid partition</fullName>
    </submittedName>
</protein>
<evidence type="ECO:0000313" key="3">
    <source>
        <dbReference type="EMBL" id="CAL4764315.1"/>
    </source>
</evidence>
<evidence type="ECO:0000313" key="4">
    <source>
        <dbReference type="Proteomes" id="UP001152797"/>
    </source>
</evidence>
<feature type="chain" id="PRO_5043269756" evidence="1">
    <location>
        <begin position="19"/>
        <end position="512"/>
    </location>
</feature>
<feature type="signal peptide" evidence="1">
    <location>
        <begin position="1"/>
        <end position="18"/>
    </location>
</feature>
<dbReference type="AlphaFoldDB" id="A0A9P1BR70"/>
<organism evidence="2">
    <name type="scientific">Cladocopium goreaui</name>
    <dbReference type="NCBI Taxonomy" id="2562237"/>
    <lineage>
        <taxon>Eukaryota</taxon>
        <taxon>Sar</taxon>
        <taxon>Alveolata</taxon>
        <taxon>Dinophyceae</taxon>
        <taxon>Suessiales</taxon>
        <taxon>Symbiodiniaceae</taxon>
        <taxon>Cladocopium</taxon>
    </lineage>
</organism>
<reference evidence="2" key="1">
    <citation type="submission" date="2022-10" db="EMBL/GenBank/DDBJ databases">
        <authorList>
            <person name="Chen Y."/>
            <person name="Dougan E. K."/>
            <person name="Chan C."/>
            <person name="Rhodes N."/>
            <person name="Thang M."/>
        </authorList>
    </citation>
    <scope>NUCLEOTIDE SEQUENCE</scope>
</reference>
<evidence type="ECO:0000313" key="2">
    <source>
        <dbReference type="EMBL" id="CAI3977003.1"/>
    </source>
</evidence>
<gene>
    <name evidence="2" type="ORF">C1SCF055_LOCUS5182</name>
</gene>
<accession>A0A9P1BR70</accession>
<reference evidence="3 4" key="2">
    <citation type="submission" date="2024-05" db="EMBL/GenBank/DDBJ databases">
        <authorList>
            <person name="Chen Y."/>
            <person name="Shah S."/>
            <person name="Dougan E. K."/>
            <person name="Thang M."/>
            <person name="Chan C."/>
        </authorList>
    </citation>
    <scope>NUCLEOTIDE SEQUENCE [LARGE SCALE GENOMIC DNA]</scope>
</reference>
<proteinExistence type="predicted"/>
<evidence type="ECO:0000256" key="1">
    <source>
        <dbReference type="SAM" id="SignalP"/>
    </source>
</evidence>
<dbReference type="EMBL" id="CAMXCT020000313">
    <property type="protein sequence ID" value="CAL1130378.1"/>
    <property type="molecule type" value="Genomic_DNA"/>
</dbReference>
<dbReference type="Pfam" id="PF07103">
    <property type="entry name" value="DUF1365"/>
    <property type="match status" value="1"/>
</dbReference>
<dbReference type="OrthoDB" id="436940at2759"/>
<dbReference type="Proteomes" id="UP001152797">
    <property type="component" value="Unassembled WGS sequence"/>
</dbReference>
<keyword evidence="1" id="KW-0732">Signal</keyword>
<dbReference type="PANTHER" id="PTHR33973">
    <property type="entry name" value="OS07G0153300 PROTEIN"/>
    <property type="match status" value="1"/>
</dbReference>
<dbReference type="InterPro" id="IPR010775">
    <property type="entry name" value="DUF1365"/>
</dbReference>